<dbReference type="InterPro" id="IPR022419">
    <property type="entry name" value="Porphobilin_deaminase_cofac_BS"/>
</dbReference>
<name>A0A4P9XV84_9FUNG</name>
<dbReference type="HAMAP" id="MF_00260">
    <property type="entry name" value="Porphobil_deam"/>
    <property type="match status" value="1"/>
</dbReference>
<evidence type="ECO:0000259" key="10">
    <source>
        <dbReference type="Pfam" id="PF01379"/>
    </source>
</evidence>
<evidence type="ECO:0000313" key="13">
    <source>
        <dbReference type="Proteomes" id="UP000271241"/>
    </source>
</evidence>
<evidence type="ECO:0000256" key="1">
    <source>
        <dbReference type="ARBA" id="ARBA00001916"/>
    </source>
</evidence>
<dbReference type="EC" id="2.5.1.61" evidence="4"/>
<evidence type="ECO:0000256" key="8">
    <source>
        <dbReference type="ARBA" id="ARBA00030685"/>
    </source>
</evidence>
<feature type="domain" description="Porphobilinogen deaminase C-terminal" evidence="11">
    <location>
        <begin position="281"/>
        <end position="372"/>
    </location>
</feature>
<dbReference type="FunFam" id="3.40.190.10:FF:000005">
    <property type="entry name" value="Porphobilinogen deaminase"/>
    <property type="match status" value="1"/>
</dbReference>
<dbReference type="FunFam" id="3.40.190.10:FF:000260">
    <property type="entry name" value="Porphobilinogen deaminase"/>
    <property type="match status" value="1"/>
</dbReference>
<dbReference type="NCBIfam" id="TIGR00212">
    <property type="entry name" value="hemC"/>
    <property type="match status" value="1"/>
</dbReference>
<dbReference type="SUPFAM" id="SSF53850">
    <property type="entry name" value="Periplasmic binding protein-like II"/>
    <property type="match status" value="1"/>
</dbReference>
<comment type="similarity">
    <text evidence="3">Belongs to the HMBS family.</text>
</comment>
<reference evidence="13" key="1">
    <citation type="journal article" date="2018" name="Nat. Microbiol.">
        <title>Leveraging single-cell genomics to expand the fungal tree of life.</title>
        <authorList>
            <person name="Ahrendt S.R."/>
            <person name="Quandt C.A."/>
            <person name="Ciobanu D."/>
            <person name="Clum A."/>
            <person name="Salamov A."/>
            <person name="Andreopoulos B."/>
            <person name="Cheng J.F."/>
            <person name="Woyke T."/>
            <person name="Pelin A."/>
            <person name="Henrissat B."/>
            <person name="Reynolds N.K."/>
            <person name="Benny G.L."/>
            <person name="Smith M.E."/>
            <person name="James T.Y."/>
            <person name="Grigoriev I.V."/>
        </authorList>
    </citation>
    <scope>NUCLEOTIDE SEQUENCE [LARGE SCALE GENOMIC DNA]</scope>
    <source>
        <strain evidence="13">RSA 1356</strain>
    </source>
</reference>
<keyword evidence="13" id="KW-1185">Reference proteome</keyword>
<evidence type="ECO:0000256" key="7">
    <source>
        <dbReference type="ARBA" id="ARBA00023244"/>
    </source>
</evidence>
<comment type="cofactor">
    <cofactor evidence="1">
        <name>dipyrromethane</name>
        <dbReference type="ChEBI" id="CHEBI:60342"/>
    </cofactor>
</comment>
<dbReference type="InterPro" id="IPR022418">
    <property type="entry name" value="Porphobilinogen_deaminase_C"/>
</dbReference>
<dbReference type="UniPathway" id="UPA00251">
    <property type="reaction ID" value="UER00319"/>
</dbReference>
<dbReference type="Gene3D" id="3.40.190.10">
    <property type="entry name" value="Periplasmic binding protein-like II"/>
    <property type="match status" value="2"/>
</dbReference>
<dbReference type="PROSITE" id="PS00533">
    <property type="entry name" value="PORPHOBILINOGEN_DEAM"/>
    <property type="match status" value="1"/>
</dbReference>
<evidence type="ECO:0000256" key="5">
    <source>
        <dbReference type="ARBA" id="ARBA00022679"/>
    </source>
</evidence>
<dbReference type="Pfam" id="PF03900">
    <property type="entry name" value="Porphobil_deamC"/>
    <property type="match status" value="1"/>
</dbReference>
<accession>A0A4P9XV84</accession>
<evidence type="ECO:0000256" key="4">
    <source>
        <dbReference type="ARBA" id="ARBA00012655"/>
    </source>
</evidence>
<dbReference type="Pfam" id="PF01379">
    <property type="entry name" value="Porphobil_deam"/>
    <property type="match status" value="1"/>
</dbReference>
<dbReference type="InterPro" id="IPR036803">
    <property type="entry name" value="Porphobilinogen_deaminase_C_sf"/>
</dbReference>
<dbReference type="CDD" id="cd13645">
    <property type="entry name" value="PBP2_HuPBGD_like"/>
    <property type="match status" value="1"/>
</dbReference>
<dbReference type="PANTHER" id="PTHR11557:SF0">
    <property type="entry name" value="PORPHOBILINOGEN DEAMINASE"/>
    <property type="match status" value="1"/>
</dbReference>
<evidence type="ECO:0000256" key="6">
    <source>
        <dbReference type="ARBA" id="ARBA00023133"/>
    </source>
</evidence>
<dbReference type="Proteomes" id="UP000271241">
    <property type="component" value="Unassembled WGS sequence"/>
</dbReference>
<evidence type="ECO:0000313" key="12">
    <source>
        <dbReference type="EMBL" id="RKP10173.1"/>
    </source>
</evidence>
<dbReference type="InterPro" id="IPR000860">
    <property type="entry name" value="HemC"/>
</dbReference>
<protein>
    <recommendedName>
        <fullName evidence="4">hydroxymethylbilane synthase</fullName>
        <ecNumber evidence="4">2.5.1.61</ecNumber>
    </recommendedName>
    <alternativeName>
        <fullName evidence="9">Hydroxymethylbilane synthase</fullName>
    </alternativeName>
    <alternativeName>
        <fullName evidence="8">Pre-uroporphyrinogen synthase</fullName>
    </alternativeName>
</protein>
<dbReference type="GO" id="GO:0005737">
    <property type="term" value="C:cytoplasm"/>
    <property type="evidence" value="ECO:0007669"/>
    <property type="project" value="TreeGrafter"/>
</dbReference>
<dbReference type="OrthoDB" id="564646at2759"/>
<keyword evidence="5" id="KW-0808">Transferase</keyword>
<comment type="pathway">
    <text evidence="2">Porphyrin-containing compound metabolism; protoporphyrin-IX biosynthesis; coproporphyrinogen-III from 5-aminolevulinate: step 2/4.</text>
</comment>
<dbReference type="GO" id="GO:0004418">
    <property type="term" value="F:hydroxymethylbilane synthase activity"/>
    <property type="evidence" value="ECO:0007669"/>
    <property type="project" value="UniProtKB-EC"/>
</dbReference>
<keyword evidence="7" id="KW-0627">Porphyrin biosynthesis</keyword>
<dbReference type="InterPro" id="IPR022417">
    <property type="entry name" value="Porphobilin_deaminase_N"/>
</dbReference>
<evidence type="ECO:0000256" key="9">
    <source>
        <dbReference type="ARBA" id="ARBA00033064"/>
    </source>
</evidence>
<dbReference type="STRING" id="78915.A0A4P9XV84"/>
<evidence type="ECO:0000259" key="11">
    <source>
        <dbReference type="Pfam" id="PF03900"/>
    </source>
</evidence>
<proteinExistence type="inferred from homology"/>
<organism evidence="12 13">
    <name type="scientific">Thamnocephalis sphaerospora</name>
    <dbReference type="NCBI Taxonomy" id="78915"/>
    <lineage>
        <taxon>Eukaryota</taxon>
        <taxon>Fungi</taxon>
        <taxon>Fungi incertae sedis</taxon>
        <taxon>Zoopagomycota</taxon>
        <taxon>Zoopagomycotina</taxon>
        <taxon>Zoopagomycetes</taxon>
        <taxon>Zoopagales</taxon>
        <taxon>Sigmoideomycetaceae</taxon>
        <taxon>Thamnocephalis</taxon>
    </lineage>
</organism>
<sequence length="386" mass="41383">MVAIGDGRAKRDFCVHGEVLVQAERRWLTATTFVVGSRKSQLALVQTEHVRAKLRALDASLQLPLTTMTTTGDHILDTPLAQIGEKSLFTKELEYALLNGGVDLVVHSLKDLPTTLPPSLVIGAVLEREDPRDAVVLRKDLADGALGSQVREQGLGALPEGSVVGTSSVRRRAQLKRAYPHLKFHDVRGNLNTRLRKLDTLLMSEAEEQSKAADQHVYTALILAAAGLNRLGWQPRTTTLLPPDACLHAVGQGALAVECRADDTRTLALLARLEHAGTRVRAEAERAVMRTLEGGCSVPIGVWTELTLADGKSASAADAADQWRTYASLAGARLTLRAAVVSVNGEEHVGATQSIMQAQATALGNALAQELQKAGADRILASIQKH</sequence>
<dbReference type="PRINTS" id="PR00151">
    <property type="entry name" value="PORPHBDMNASE"/>
</dbReference>
<dbReference type="PANTHER" id="PTHR11557">
    <property type="entry name" value="PORPHOBILINOGEN DEAMINASE"/>
    <property type="match status" value="1"/>
</dbReference>
<dbReference type="Gene3D" id="3.30.160.40">
    <property type="entry name" value="Porphobilinogen deaminase, C-terminal domain"/>
    <property type="match status" value="1"/>
</dbReference>
<feature type="domain" description="Porphobilinogen deaminase N-terminal" evidence="10">
    <location>
        <begin position="34"/>
        <end position="266"/>
    </location>
</feature>
<evidence type="ECO:0000256" key="3">
    <source>
        <dbReference type="ARBA" id="ARBA00005638"/>
    </source>
</evidence>
<gene>
    <name evidence="12" type="ORF">THASP1DRAFT_34198</name>
</gene>
<dbReference type="AlphaFoldDB" id="A0A4P9XV84"/>
<dbReference type="EMBL" id="KZ992466">
    <property type="protein sequence ID" value="RKP10173.1"/>
    <property type="molecule type" value="Genomic_DNA"/>
</dbReference>
<dbReference type="GO" id="GO:0006782">
    <property type="term" value="P:protoporphyrinogen IX biosynthetic process"/>
    <property type="evidence" value="ECO:0007669"/>
    <property type="project" value="UniProtKB-UniPathway"/>
</dbReference>
<evidence type="ECO:0000256" key="2">
    <source>
        <dbReference type="ARBA" id="ARBA00004735"/>
    </source>
</evidence>
<dbReference type="SUPFAM" id="SSF54782">
    <property type="entry name" value="Porphobilinogen deaminase (hydroxymethylbilane synthase), C-terminal domain"/>
    <property type="match status" value="1"/>
</dbReference>
<keyword evidence="6" id="KW-0350">Heme biosynthesis</keyword>